<dbReference type="GO" id="GO:0003968">
    <property type="term" value="F:RNA-directed RNA polymerase activity"/>
    <property type="evidence" value="ECO:0007669"/>
    <property type="project" value="UniProtKB-KW"/>
</dbReference>
<keyword evidence="1" id="KW-0696">RNA-directed RNA polymerase</keyword>
<keyword evidence="1" id="KW-0808">Transferase</keyword>
<organism evidence="1">
    <name type="scientific">Diaporthe gulyae narnavirus 2</name>
    <dbReference type="NCBI Taxonomy" id="3077430"/>
    <lineage>
        <taxon>Viruses</taxon>
        <taxon>Riboviria</taxon>
        <taxon>Orthornavirae</taxon>
        <taxon>Lenarviricota</taxon>
        <taxon>Amabiliviricetes</taxon>
        <taxon>Wolframvirales</taxon>
        <taxon>Narnaviridae</taxon>
        <taxon>Narnavirus</taxon>
    </lineage>
</organism>
<protein>
    <submittedName>
        <fullName evidence="1">RNA-dependent RNA polymerase</fullName>
    </submittedName>
</protein>
<accession>A0AA96HG38</accession>
<evidence type="ECO:0000313" key="1">
    <source>
        <dbReference type="EMBL" id="WNM95036.1"/>
    </source>
</evidence>
<name>A0AA96HG38_9VIRU</name>
<proteinExistence type="predicted"/>
<dbReference type="EMBL" id="OR224973">
    <property type="protein sequence ID" value="WNM95036.1"/>
    <property type="molecule type" value="Genomic_RNA"/>
</dbReference>
<sequence length="1097" mass="125874">MVFQHCCIPLNVQLRGVTQLGRKLNSDKEFTELLEGIRLSLVEGKAPSDAFVWDYEYENMFTSRPGGRPLHKHRSDIIVDILAKRTYWYKRLASYNKLLVKTLVKSNKLLHLKEILHVADGFICQLLVSFPEVILNESAKPYDYTDLVSNSIISNCLQNYSLVLKTLKKFKKSFRKQAFLRERFEWDGKYRQFSWLKPIVDFYNKNLASSNSRAKMFRVVAFTQSRSTGLADKKMMDDTIQEFLDAVTVKKEFKPDSLLLETIEEVTTELVNNAMGVSANFRTSMSTSACKENSKKKEGKFGHLKKRIRENTFPAPPSFSPFNEGGEIGTPLWREAFERAERGDEDLWKVNVKCRIVTSGAAIRENGKCRIVTSGSFYKDALLQPFSHLTIEMAKCNETLAESFQAARLGYQFVLGIDSLDAKRGEIIFEDELSAQCFDFEKATDRPTHESGRALMGPLLLKTGLTEHQVKVILDVWVGDKILYSGKKVIGKMVNGIPMGDPLTKTNLSLVHVVSSRYAKKKLGKRIITLGTGNGDDGVQIAAGPLRFEYFKHFLHCAAMLGYEKSDDDTFITEDWMVYCEEVFRIPIDRFHTVRNANRLKDQSISPYLDVPKGRLIVDTKKDRADFSSDPKGKYTLMGKDLEYVKKDGGEGINFLFAVSSACQDICLGLKDRREPVFLPRQIFGIGKMVPMWNHVAWTNAIMSQKPWCRNVCLRVIREYLGVVKPILSEFRGVMSSQPHFDKESSVEIMKIPEDSPLNAFKVVQRDDWDKFPLGSLEKLAYSGKLVRETEISKHYLFQTRLASLEQDQNADLFETIRTMSIELKEYTREETLLWTRKFCDIFENAPWRLKYIKREDLFDSSVIQLLSKTNPLRVDLGEGYTYPDRFCKPPKPDTPYQRDVENLMVWFNDNYEDILAGNSYELPPTNIIEDDPILLLKAEASESDMVILVSDDWKLARLMANKVVAKLIGQISIRNWLAYSASEETFQNLLREVLPNVSVEFLVDQGSIETFLDNHPYTGDGKDLLRLLDDSIVLPDQLKRTWTEDLHRTPIVPNPYYGKRTIRPVLRKENLFSVVKLATNRGLPSWKRWVQRVTTS</sequence>
<reference evidence="1" key="1">
    <citation type="submission" date="2023-06" db="EMBL/GenBank/DDBJ databases">
        <title>Mycovirome of Diapothe helianthi and D. gulyae, causal agents of Phomopsis stem canker of sunflower, sheds light on interspecieces transmission.</title>
        <authorList>
            <person name="Wu C.-F."/>
            <person name="Zellner W."/>
            <person name="Kontz B."/>
            <person name="Kashyap R."/>
            <person name="Mathew F."/>
            <person name="Marzano S.-Y.L."/>
        </authorList>
    </citation>
    <scope>NUCLEOTIDE SEQUENCE</scope>
    <source>
        <strain evidence="1">DgAE4</strain>
    </source>
</reference>
<keyword evidence="1" id="KW-0548">Nucleotidyltransferase</keyword>